<dbReference type="SMART" id="SM00108">
    <property type="entry name" value="B_lectin"/>
    <property type="match status" value="1"/>
</dbReference>
<dbReference type="PANTHER" id="PTHR32444:SF130">
    <property type="entry name" value="RECEPTOR-LIKE SERINE_THREONINE-PROTEIN KINASE"/>
    <property type="match status" value="1"/>
</dbReference>
<feature type="signal peptide" evidence="4">
    <location>
        <begin position="1"/>
        <end position="22"/>
    </location>
</feature>
<accession>A0A6N2M3Q6</accession>
<name>A0A6N2M3Q6_SALVM</name>
<evidence type="ECO:0000256" key="2">
    <source>
        <dbReference type="ARBA" id="ARBA00023157"/>
    </source>
</evidence>
<sequence>MNAERLFLYSLLLILHFISCASKDSINTTKIIRDGDVLISKGNSFALGFFSPGKSSNRYLGICEQRNVSVWSTNVSGEEADTSVAQLLDSGNFVVVQESGNILWQSFDSPTHYVLPGMKLGLDLKKGLDRFLSSWRSADDPGIGDYSYRVNPSGSPQIFLYKGEKRVWRTSPWPWRPQRRSYNTKFVNDQDEIGMATAIPADDSVMTRLLVVHTVVF</sequence>
<gene>
    <name evidence="6" type="ORF">SVIM_LOCUS313641</name>
</gene>
<dbReference type="EMBL" id="CAADRP010001686">
    <property type="protein sequence ID" value="VFU48165.1"/>
    <property type="molecule type" value="Genomic_DNA"/>
</dbReference>
<dbReference type="Pfam" id="PF01453">
    <property type="entry name" value="B_lectin"/>
    <property type="match status" value="1"/>
</dbReference>
<organism evidence="6">
    <name type="scientific">Salix viminalis</name>
    <name type="common">Common osier</name>
    <name type="synonym">Basket willow</name>
    <dbReference type="NCBI Taxonomy" id="40686"/>
    <lineage>
        <taxon>Eukaryota</taxon>
        <taxon>Viridiplantae</taxon>
        <taxon>Streptophyta</taxon>
        <taxon>Embryophyta</taxon>
        <taxon>Tracheophyta</taxon>
        <taxon>Spermatophyta</taxon>
        <taxon>Magnoliopsida</taxon>
        <taxon>eudicotyledons</taxon>
        <taxon>Gunneridae</taxon>
        <taxon>Pentapetalae</taxon>
        <taxon>rosids</taxon>
        <taxon>fabids</taxon>
        <taxon>Malpighiales</taxon>
        <taxon>Salicaceae</taxon>
        <taxon>Saliceae</taxon>
        <taxon>Salix</taxon>
    </lineage>
</organism>
<keyword evidence="3" id="KW-0325">Glycoprotein</keyword>
<reference evidence="6" key="1">
    <citation type="submission" date="2019-03" db="EMBL/GenBank/DDBJ databases">
        <authorList>
            <person name="Mank J."/>
            <person name="Almeida P."/>
        </authorList>
    </citation>
    <scope>NUCLEOTIDE SEQUENCE</scope>
    <source>
        <strain evidence="6">78183</strain>
    </source>
</reference>
<dbReference type="PANTHER" id="PTHR32444">
    <property type="entry name" value="BULB-TYPE LECTIN DOMAIN-CONTAINING PROTEIN"/>
    <property type="match status" value="1"/>
</dbReference>
<dbReference type="AlphaFoldDB" id="A0A6N2M3Q6"/>
<dbReference type="SUPFAM" id="SSF51110">
    <property type="entry name" value="alpha-D-mannose-specific plant lectins"/>
    <property type="match status" value="1"/>
</dbReference>
<keyword evidence="1 4" id="KW-0732">Signal</keyword>
<evidence type="ECO:0000256" key="4">
    <source>
        <dbReference type="SAM" id="SignalP"/>
    </source>
</evidence>
<evidence type="ECO:0000256" key="3">
    <source>
        <dbReference type="ARBA" id="ARBA00023180"/>
    </source>
</evidence>
<feature type="chain" id="PRO_5026705668" description="Bulb-type lectin domain-containing protein" evidence="4">
    <location>
        <begin position="23"/>
        <end position="217"/>
    </location>
</feature>
<proteinExistence type="predicted"/>
<evidence type="ECO:0000313" key="6">
    <source>
        <dbReference type="EMBL" id="VFU48165.1"/>
    </source>
</evidence>
<feature type="domain" description="Bulb-type lectin" evidence="5">
    <location>
        <begin position="1"/>
        <end position="108"/>
    </location>
</feature>
<dbReference type="Gene3D" id="2.90.10.10">
    <property type="entry name" value="Bulb-type lectin domain"/>
    <property type="match status" value="1"/>
</dbReference>
<keyword evidence="2" id="KW-1015">Disulfide bond</keyword>
<evidence type="ECO:0000256" key="1">
    <source>
        <dbReference type="ARBA" id="ARBA00022729"/>
    </source>
</evidence>
<evidence type="ECO:0000259" key="5">
    <source>
        <dbReference type="PROSITE" id="PS50927"/>
    </source>
</evidence>
<dbReference type="InterPro" id="IPR036426">
    <property type="entry name" value="Bulb-type_lectin_dom_sf"/>
</dbReference>
<protein>
    <recommendedName>
        <fullName evidence="5">Bulb-type lectin domain-containing protein</fullName>
    </recommendedName>
</protein>
<dbReference type="PROSITE" id="PS50927">
    <property type="entry name" value="BULB_LECTIN"/>
    <property type="match status" value="1"/>
</dbReference>
<dbReference type="InterPro" id="IPR001480">
    <property type="entry name" value="Bulb-type_lectin_dom"/>
</dbReference>